<feature type="non-terminal residue" evidence="2">
    <location>
        <position position="972"/>
    </location>
</feature>
<comment type="caution">
    <text evidence="2">The sequence shown here is derived from an EMBL/GenBank/DDBJ whole genome shotgun (WGS) entry which is preliminary data.</text>
</comment>
<evidence type="ECO:0000313" key="3">
    <source>
        <dbReference type="Proteomes" id="UP000430519"/>
    </source>
</evidence>
<accession>A0A6I4YIX1</accession>
<gene>
    <name evidence="2" type="ORF">GLX28_09820</name>
</gene>
<dbReference type="InterPro" id="IPR047589">
    <property type="entry name" value="DUF11_rpt"/>
</dbReference>
<protein>
    <submittedName>
        <fullName evidence="2">DUF11 domain-containing protein</fullName>
    </submittedName>
</protein>
<dbReference type="NCBIfam" id="TIGR01451">
    <property type="entry name" value="B_ant_repeat"/>
    <property type="match status" value="3"/>
</dbReference>
<dbReference type="Pfam" id="PF01345">
    <property type="entry name" value="DUF11"/>
    <property type="match status" value="2"/>
</dbReference>
<reference evidence="2 3" key="1">
    <citation type="submission" date="2019-11" db="EMBL/GenBank/DDBJ databases">
        <title>Genome sequence of Deinococcus xianganensis Y35, AI-2 producing algicidal bacterium, isolated from lake water.</title>
        <authorList>
            <person name="Li Y."/>
        </authorList>
    </citation>
    <scope>NUCLEOTIDE SEQUENCE [LARGE SCALE GENOMIC DNA]</scope>
    <source>
        <strain evidence="2 3">Y35</strain>
    </source>
</reference>
<dbReference type="PANTHER" id="PTHR34819">
    <property type="entry name" value="LARGE CYSTEINE-RICH PERIPLASMIC PROTEIN OMCB"/>
    <property type="match status" value="1"/>
</dbReference>
<dbReference type="RefSeq" id="WP_160979005.1">
    <property type="nucleotide sequence ID" value="NZ_WVHK01000030.1"/>
</dbReference>
<evidence type="ECO:0000259" key="1">
    <source>
        <dbReference type="Pfam" id="PF01345"/>
    </source>
</evidence>
<dbReference type="InterPro" id="IPR051172">
    <property type="entry name" value="Chlamydia_OmcB"/>
</dbReference>
<proteinExistence type="predicted"/>
<feature type="domain" description="DUF11" evidence="1">
    <location>
        <begin position="860"/>
        <end position="971"/>
    </location>
</feature>
<keyword evidence="3" id="KW-1185">Reference proteome</keyword>
<dbReference type="Gene3D" id="2.60.40.740">
    <property type="match status" value="2"/>
</dbReference>
<organism evidence="2 3">
    <name type="scientific">Deinococcus xianganensis</name>
    <dbReference type="NCBI Taxonomy" id="1507289"/>
    <lineage>
        <taxon>Bacteria</taxon>
        <taxon>Thermotogati</taxon>
        <taxon>Deinococcota</taxon>
        <taxon>Deinococci</taxon>
        <taxon>Deinococcales</taxon>
        <taxon>Deinococcaceae</taxon>
        <taxon>Deinococcus</taxon>
    </lineage>
</organism>
<feature type="domain" description="DUF11" evidence="1">
    <location>
        <begin position="278"/>
        <end position="400"/>
    </location>
</feature>
<dbReference type="EMBL" id="WVHK01000030">
    <property type="protein sequence ID" value="MXV19936.1"/>
    <property type="molecule type" value="Genomic_DNA"/>
</dbReference>
<dbReference type="AlphaFoldDB" id="A0A6I4YIX1"/>
<name>A0A6I4YIX1_9DEIO</name>
<dbReference type="InterPro" id="IPR001434">
    <property type="entry name" value="OmcB-like_DUF11"/>
</dbReference>
<dbReference type="Proteomes" id="UP000430519">
    <property type="component" value="Unassembled WGS sequence"/>
</dbReference>
<evidence type="ECO:0000313" key="2">
    <source>
        <dbReference type="EMBL" id="MXV19936.1"/>
    </source>
</evidence>
<dbReference type="PANTHER" id="PTHR34819:SF3">
    <property type="entry name" value="CELL SURFACE PROTEIN"/>
    <property type="match status" value="1"/>
</dbReference>
<sequence length="972" mass="97254">MSSPPAPRPIQILAHLRRLIALIALLGAVAQAVPLNLTFSGGTAPGGGSCTLTAGSICRYTNVVQGATGSQQRDATIQFVGAVAGSTLTGAFDDDAVTYTDAAGNPLAGAHPEVFAPTVVAPAAVNTTSAAQFRITFYTSGGSFSTVNAIAGSIFITSLDTDGDNSTLRELVQYNAPVGGGRAATTLLNQSGTTNLTFTTAAATSVAAGITTDSRYKASARYDNPATIDFFAGAVTGATACTGVACQRLGAYSFVVADSVYTPAVLDVYKTVRLTTDQNSNGQVNTNDVLTYTVTVVNTGSVSATGVQVTDALPAGLAITATGAQTVRLGGTVNAGARNTGYTGAGVNDLLSATQTIAPGSTISIDIPVRVTVSGTSGTLNNQASVTGTNFTTLLSDNLDASGAATLPSSVTSATGWPGASGTITQSQNGGVSATSVNYVGTNNAPLTCTNTLYALLTDGVTNSFRRIAPLNPNGTVGTTVATVPSQFTNTNAALGINSAGTRIFVATDVGTLEVYDVISGAWVASVPVPSYTSSVDGRIVRMTITPNDTGYFSVGTKLWSFQTTAPYTINAPVTLSYTDSSGLTPTPTIVGSGDFFAGADGNLYLSVNNGTAGSFLDTFKVRTDGSVIFLGRLNDPDIGTDTYGGYGAVGGAIYGSSSNGRIISVDLTNLTVTQTAPVDSTRGSTDLASCSYPNLAPAVTANKTASVVAKASGNTGSGAQTGDTLEYTIVVRNGGTIAAPGTTFSDSIPAGTTYVAGSTTLNGTAVADVSGVMPYAVSGGSLINSPNESSGNLRADTTPSVTTDREATIKFRVIIGGGVSQVSNQATITYVDGPGPILTDGDTVAAGNQVTTTLVDIADLAISKTAPVAVGSGGTVSYTIRVWNNGPRSVTGASVTDALPAGFTMTGISCAATGTATCGTESFTASSVSITTGTLSLDTNTANAAPDGNFLTYTLTGTAPASGLLGNTAAV</sequence>